<dbReference type="AlphaFoldDB" id="A0A2J6PUS5"/>
<feature type="compositionally biased region" description="Basic and acidic residues" evidence="5">
    <location>
        <begin position="810"/>
        <end position="820"/>
    </location>
</feature>
<proteinExistence type="inferred from homology"/>
<dbReference type="PANTHER" id="PTHR10183">
    <property type="entry name" value="CALPAIN"/>
    <property type="match status" value="1"/>
</dbReference>
<dbReference type="SMART" id="SM00230">
    <property type="entry name" value="CysPc"/>
    <property type="match status" value="1"/>
</dbReference>
<feature type="coiled-coil region" evidence="4">
    <location>
        <begin position="90"/>
        <end position="117"/>
    </location>
</feature>
<feature type="active site" evidence="2 3">
    <location>
        <position position="202"/>
    </location>
</feature>
<keyword evidence="8" id="KW-1185">Reference proteome</keyword>
<feature type="active site" evidence="2 3">
    <location>
        <position position="424"/>
    </location>
</feature>
<keyword evidence="3" id="KW-0788">Thiol protease</keyword>
<dbReference type="PRINTS" id="PR00704">
    <property type="entry name" value="CALPAIN"/>
</dbReference>
<keyword evidence="4" id="KW-0175">Coiled coil</keyword>
<dbReference type="GO" id="GO:0004198">
    <property type="term" value="F:calcium-dependent cysteine-type endopeptidase activity"/>
    <property type="evidence" value="ECO:0007669"/>
    <property type="project" value="InterPro"/>
</dbReference>
<feature type="region of interest" description="Disordered" evidence="5">
    <location>
        <begin position="648"/>
        <end position="668"/>
    </location>
</feature>
<sequence length="953" mass="108261">MSSELISDSNDVHETKETVIRRLEEKPIRLRRIRSRPQPWIPPQDAIDNSWARSSVKIFSAATTVLPVSDPDGPDHQQASPPPDQGQLVAANFEEAVKACKQKVEKIVKEHQRVNQRYRDSHFDIDLDLKSRKGICLSTLGEPTRWIIEDGPDTRPNGNLPKSVKRVNKIFDKRQKTFSPHLASSDLTKKTADIIQGKVGNCWLMASLTALATMPEMIERICVAKDENIGVYGFVFYRDGEWVPSIIDDSLYLSTADWDSQTEYGGFSLERYVLEKSELEDKEKEHLKLHQTGSKALWGGHCRNENEIWLPLLEKAYAKAHGDYFSMNGGWPGEGLEDLTGGVTMELLTSDILDEDEFWNKDLKNVKKKYLFSCATGVLDAAHKDWKRQGIEELHSYTIMEAREINLEEDDGTSKEVRLLKLRNPWGTPKHGSWQGAWSDGSKEWTAKTLEELNHKQGVDSVFWISYEDFLRKYEVIDRTHLFLEAEKWRIAQQWTSIEVPWSASYHETFQFTFKRPPSSDSQVIVVLSQLDDRYFRGLEGQYFFKLNFRLHSSDNLGGDDYIARSHGNSVMFRSVVAELPNLQDGTYSVVVKVVAERNQKAPSVADVVEKMCRDTTDRYHEKFSQVGLSYNVAHSKGAGVMEAHIQKRKGEEKRKAWKKRHEEKKRHVRKYMERRRMNKAALFDPMERLEPKLEKPEKTENSELFGPASVSKQPRPRVAGHAIPGLTRSNTLPAIRETDRANSSAAQASSEKSSSTVQNIPLVPKPDEAPPSIVENVPLVEEPGKMPPPTANTMESGQTTLDNATQTESHPHHQGREDPFQDEGSAASSEYHTDTDSVNSFGPDDVYQRLFYDPPRAPQRNQERPFGEDDDDIVDPWNAVCVVGLRVYSKDPDLRIEIVMPGEGEKPGLDIDDKQAGVPVESPIEASKELPLRRLNRSFTSPVGRRSSWTIS</sequence>
<feature type="compositionally biased region" description="Low complexity" evidence="5">
    <location>
        <begin position="742"/>
        <end position="756"/>
    </location>
</feature>
<feature type="region of interest" description="Disordered" evidence="5">
    <location>
        <begin position="683"/>
        <end position="874"/>
    </location>
</feature>
<dbReference type="PROSITE" id="PS50203">
    <property type="entry name" value="CALPAIN_CAT"/>
    <property type="match status" value="1"/>
</dbReference>
<feature type="compositionally biased region" description="Basic and acidic residues" evidence="5">
    <location>
        <begin position="686"/>
        <end position="702"/>
    </location>
</feature>
<dbReference type="PROSITE" id="PS00139">
    <property type="entry name" value="THIOL_PROTEASE_CYS"/>
    <property type="match status" value="1"/>
</dbReference>
<feature type="active site" evidence="2 3">
    <location>
        <position position="395"/>
    </location>
</feature>
<accession>A0A2J6PUS5</accession>
<dbReference type="InterPro" id="IPR038765">
    <property type="entry name" value="Papain-like_cys_pep_sf"/>
</dbReference>
<dbReference type="OrthoDB" id="424753at2759"/>
<keyword evidence="3" id="KW-0645">Protease</keyword>
<evidence type="ECO:0000256" key="5">
    <source>
        <dbReference type="SAM" id="MobiDB-lite"/>
    </source>
</evidence>
<evidence type="ECO:0000259" key="6">
    <source>
        <dbReference type="PROSITE" id="PS50203"/>
    </source>
</evidence>
<feature type="compositionally biased region" description="Basic residues" evidence="5">
    <location>
        <begin position="656"/>
        <end position="668"/>
    </location>
</feature>
<dbReference type="PANTHER" id="PTHR10183:SF397">
    <property type="entry name" value="CALPAIN CATALYTIC DOMAIN-CONTAINING PROTEIN"/>
    <property type="match status" value="1"/>
</dbReference>
<dbReference type="Pfam" id="PF00648">
    <property type="entry name" value="Peptidase_C2"/>
    <property type="match status" value="2"/>
</dbReference>
<dbReference type="Proteomes" id="UP000235672">
    <property type="component" value="Unassembled WGS sequence"/>
</dbReference>
<organism evidence="7 8">
    <name type="scientific">Hyaloscypha hepaticicola</name>
    <dbReference type="NCBI Taxonomy" id="2082293"/>
    <lineage>
        <taxon>Eukaryota</taxon>
        <taxon>Fungi</taxon>
        <taxon>Dikarya</taxon>
        <taxon>Ascomycota</taxon>
        <taxon>Pezizomycotina</taxon>
        <taxon>Leotiomycetes</taxon>
        <taxon>Helotiales</taxon>
        <taxon>Hyaloscyphaceae</taxon>
        <taxon>Hyaloscypha</taxon>
    </lineage>
</organism>
<dbReference type="InterPro" id="IPR001300">
    <property type="entry name" value="Peptidase_C2_calpain_cat"/>
</dbReference>
<evidence type="ECO:0000256" key="2">
    <source>
        <dbReference type="PIRSR" id="PIRSR622684-1"/>
    </source>
</evidence>
<comment type="similarity">
    <text evidence="1">Belongs to the peptidase C2 family.</text>
</comment>
<evidence type="ECO:0000256" key="4">
    <source>
        <dbReference type="SAM" id="Coils"/>
    </source>
</evidence>
<evidence type="ECO:0000313" key="8">
    <source>
        <dbReference type="Proteomes" id="UP000235672"/>
    </source>
</evidence>
<evidence type="ECO:0000256" key="3">
    <source>
        <dbReference type="PROSITE-ProRule" id="PRU00239"/>
    </source>
</evidence>
<dbReference type="SUPFAM" id="SSF54001">
    <property type="entry name" value="Cysteine proteinases"/>
    <property type="match status" value="1"/>
</dbReference>
<gene>
    <name evidence="7" type="ORF">NA56DRAFT_672656</name>
</gene>
<dbReference type="GO" id="GO:0006508">
    <property type="term" value="P:proteolysis"/>
    <property type="evidence" value="ECO:0007669"/>
    <property type="project" value="UniProtKB-KW"/>
</dbReference>
<reference evidence="7 8" key="1">
    <citation type="submission" date="2016-05" db="EMBL/GenBank/DDBJ databases">
        <title>A degradative enzymes factory behind the ericoid mycorrhizal symbiosis.</title>
        <authorList>
            <consortium name="DOE Joint Genome Institute"/>
            <person name="Martino E."/>
            <person name="Morin E."/>
            <person name="Grelet G."/>
            <person name="Kuo A."/>
            <person name="Kohler A."/>
            <person name="Daghino S."/>
            <person name="Barry K."/>
            <person name="Choi C."/>
            <person name="Cichocki N."/>
            <person name="Clum A."/>
            <person name="Copeland A."/>
            <person name="Hainaut M."/>
            <person name="Haridas S."/>
            <person name="Labutti K."/>
            <person name="Lindquist E."/>
            <person name="Lipzen A."/>
            <person name="Khouja H.-R."/>
            <person name="Murat C."/>
            <person name="Ohm R."/>
            <person name="Olson A."/>
            <person name="Spatafora J."/>
            <person name="Veneault-Fourrey C."/>
            <person name="Henrissat B."/>
            <person name="Grigoriev I."/>
            <person name="Martin F."/>
            <person name="Perotto S."/>
        </authorList>
    </citation>
    <scope>NUCLEOTIDE SEQUENCE [LARGE SCALE GENOMIC DNA]</scope>
    <source>
        <strain evidence="7 8">UAMH 7357</strain>
    </source>
</reference>
<feature type="domain" description="Calpain catalytic" evidence="6">
    <location>
        <begin position="193"/>
        <end position="483"/>
    </location>
</feature>
<feature type="compositionally biased region" description="Polar residues" evidence="5">
    <location>
        <begin position="827"/>
        <end position="841"/>
    </location>
</feature>
<dbReference type="EMBL" id="KZ613498">
    <property type="protein sequence ID" value="PMD17739.1"/>
    <property type="molecule type" value="Genomic_DNA"/>
</dbReference>
<dbReference type="InterPro" id="IPR022684">
    <property type="entry name" value="Calpain_cysteine_protease"/>
</dbReference>
<protein>
    <submittedName>
        <fullName evidence="7">Cysteine proteinase</fullName>
    </submittedName>
</protein>
<keyword evidence="3" id="KW-0378">Hydrolase</keyword>
<evidence type="ECO:0000313" key="7">
    <source>
        <dbReference type="EMBL" id="PMD17739.1"/>
    </source>
</evidence>
<evidence type="ECO:0000256" key="1">
    <source>
        <dbReference type="ARBA" id="ARBA00007623"/>
    </source>
</evidence>
<dbReference type="CDD" id="cd00044">
    <property type="entry name" value="CysPc"/>
    <property type="match status" value="1"/>
</dbReference>
<dbReference type="InterPro" id="IPR000169">
    <property type="entry name" value="Pept_cys_AS"/>
</dbReference>
<feature type="compositionally biased region" description="Polar residues" evidence="5">
    <location>
        <begin position="792"/>
        <end position="809"/>
    </location>
</feature>
<dbReference type="Gene3D" id="3.90.70.10">
    <property type="entry name" value="Cysteine proteinases"/>
    <property type="match status" value="1"/>
</dbReference>
<name>A0A2J6PUS5_9HELO</name>